<evidence type="ECO:0000313" key="13">
    <source>
        <dbReference type="Proteomes" id="UP000230007"/>
    </source>
</evidence>
<comment type="caution">
    <text evidence="12">The sequence shown here is derived from an EMBL/GenBank/DDBJ whole genome shotgun (WGS) entry which is preliminary data.</text>
</comment>
<dbReference type="InterPro" id="IPR010998">
    <property type="entry name" value="Integrase_recombinase_N"/>
</dbReference>
<keyword evidence="2" id="KW-0963">Cytoplasm</keyword>
<evidence type="ECO:0000256" key="4">
    <source>
        <dbReference type="ARBA" id="ARBA00022829"/>
    </source>
</evidence>
<dbReference type="InterPro" id="IPR002104">
    <property type="entry name" value="Integrase_catalytic"/>
</dbReference>
<dbReference type="PROSITE" id="PS51898">
    <property type="entry name" value="TYR_RECOMBINASE"/>
    <property type="match status" value="1"/>
</dbReference>
<dbReference type="InterPro" id="IPR011010">
    <property type="entry name" value="DNA_brk_join_enz"/>
</dbReference>
<keyword evidence="7" id="KW-0233">DNA recombination</keyword>
<evidence type="ECO:0000256" key="5">
    <source>
        <dbReference type="ARBA" id="ARBA00022908"/>
    </source>
</evidence>
<dbReference type="Proteomes" id="UP000230007">
    <property type="component" value="Unassembled WGS sequence"/>
</dbReference>
<dbReference type="InterPro" id="IPR044068">
    <property type="entry name" value="CB"/>
</dbReference>
<evidence type="ECO:0008006" key="14">
    <source>
        <dbReference type="Google" id="ProtNLM"/>
    </source>
</evidence>
<dbReference type="GO" id="GO:0006310">
    <property type="term" value="P:DNA recombination"/>
    <property type="evidence" value="ECO:0007669"/>
    <property type="project" value="UniProtKB-KW"/>
</dbReference>
<evidence type="ECO:0000256" key="2">
    <source>
        <dbReference type="ARBA" id="ARBA00022490"/>
    </source>
</evidence>
<dbReference type="PANTHER" id="PTHR30349">
    <property type="entry name" value="PHAGE INTEGRASE-RELATED"/>
    <property type="match status" value="1"/>
</dbReference>
<dbReference type="EMBL" id="PCSK01000006">
    <property type="protein sequence ID" value="PIP46571.1"/>
    <property type="molecule type" value="Genomic_DNA"/>
</dbReference>
<reference evidence="12 13" key="1">
    <citation type="submission" date="2017-09" db="EMBL/GenBank/DDBJ databases">
        <title>Depth-based differentiation of microbial function through sediment-hosted aquifers and enrichment of novel symbionts in the deep terrestrial subsurface.</title>
        <authorList>
            <person name="Probst A.J."/>
            <person name="Ladd B."/>
            <person name="Jarett J.K."/>
            <person name="Geller-Mcgrath D.E."/>
            <person name="Sieber C.M."/>
            <person name="Emerson J.B."/>
            <person name="Anantharaman K."/>
            <person name="Thomas B.C."/>
            <person name="Malmstrom R."/>
            <person name="Stieglmeier M."/>
            <person name="Klingl A."/>
            <person name="Woyke T."/>
            <person name="Ryan C.M."/>
            <person name="Banfield J.F."/>
        </authorList>
    </citation>
    <scope>NUCLEOTIDE SEQUENCE [LARGE SCALE GENOMIC DNA]</scope>
    <source>
        <strain evidence="12">CG23_combo_of_CG06-09_8_20_14_all_42_19</strain>
    </source>
</reference>
<organism evidence="12 13">
    <name type="scientific">Candidatus Colwellbacteria bacterium CG23_combo_of_CG06-09_8_20_14_all_42_19</name>
    <dbReference type="NCBI Taxonomy" id="1974541"/>
    <lineage>
        <taxon>Bacteria</taxon>
        <taxon>Candidatus Colwelliibacteriota</taxon>
    </lineage>
</organism>
<sequence length="301" mass="35096">MYNLSMDIQKAVKDYLDYLEIEKNRSPLTRRSYERCLRKFVEFFRIKNVHDITESKIREFRIQLADTPGIKKGTQAYHIIVLRNFLKYLIKRGVEVVSPDKIELPKVPPRQIRVLEYSDLERLLEAPKGNDLKSLRDKAILETFFSTGLRISELCALDRFINIERGEITVRGKGEKLRTVFLSERAKKSIKGYLEKRVDAEPALFLSLTKGENPRVIGRIIPRTIQRLVDHYAKAAGLPQRVTPHQLRHQFATDLLMNGADLRSVQELLGHANITTTQIYTHVTNKELREVHQAFHARRRR</sequence>
<evidence type="ECO:0000256" key="6">
    <source>
        <dbReference type="ARBA" id="ARBA00023125"/>
    </source>
</evidence>
<keyword evidence="4" id="KW-0159">Chromosome partition</keyword>
<dbReference type="Pfam" id="PF02899">
    <property type="entry name" value="Phage_int_SAM_1"/>
    <property type="match status" value="1"/>
</dbReference>
<dbReference type="GO" id="GO:0003677">
    <property type="term" value="F:DNA binding"/>
    <property type="evidence" value="ECO:0007669"/>
    <property type="project" value="UniProtKB-UniRule"/>
</dbReference>
<keyword evidence="6 9" id="KW-0238">DNA-binding</keyword>
<keyword evidence="8" id="KW-0131">Cell cycle</keyword>
<evidence type="ECO:0000313" key="12">
    <source>
        <dbReference type="EMBL" id="PIP46571.1"/>
    </source>
</evidence>
<evidence type="ECO:0000259" key="11">
    <source>
        <dbReference type="PROSITE" id="PS51900"/>
    </source>
</evidence>
<evidence type="ECO:0000256" key="7">
    <source>
        <dbReference type="ARBA" id="ARBA00023172"/>
    </source>
</evidence>
<dbReference type="AlphaFoldDB" id="A0A2H0AMD2"/>
<accession>A0A2H0AMD2</accession>
<feature type="domain" description="Tyr recombinase" evidence="10">
    <location>
        <begin position="110"/>
        <end position="293"/>
    </location>
</feature>
<dbReference type="Pfam" id="PF00589">
    <property type="entry name" value="Phage_integrase"/>
    <property type="match status" value="1"/>
</dbReference>
<dbReference type="PANTHER" id="PTHR30349:SF77">
    <property type="entry name" value="TYROSINE RECOMBINASE XERC"/>
    <property type="match status" value="1"/>
</dbReference>
<dbReference type="NCBIfam" id="NF040815">
    <property type="entry name" value="recomb_XerA_Arch"/>
    <property type="match status" value="1"/>
</dbReference>
<dbReference type="GO" id="GO:0007059">
    <property type="term" value="P:chromosome segregation"/>
    <property type="evidence" value="ECO:0007669"/>
    <property type="project" value="UniProtKB-KW"/>
</dbReference>
<dbReference type="CDD" id="cd00798">
    <property type="entry name" value="INT_XerDC_C"/>
    <property type="match status" value="1"/>
</dbReference>
<keyword evidence="5" id="KW-0229">DNA integration</keyword>
<dbReference type="InterPro" id="IPR004107">
    <property type="entry name" value="Integrase_SAM-like_N"/>
</dbReference>
<dbReference type="Gene3D" id="1.10.150.130">
    <property type="match status" value="1"/>
</dbReference>
<evidence type="ECO:0000256" key="8">
    <source>
        <dbReference type="ARBA" id="ARBA00023306"/>
    </source>
</evidence>
<feature type="domain" description="Core-binding (CB)" evidence="11">
    <location>
        <begin position="6"/>
        <end position="90"/>
    </location>
</feature>
<evidence type="ECO:0000256" key="3">
    <source>
        <dbReference type="ARBA" id="ARBA00022618"/>
    </source>
</evidence>
<dbReference type="SUPFAM" id="SSF56349">
    <property type="entry name" value="DNA breaking-rejoining enzymes"/>
    <property type="match status" value="1"/>
</dbReference>
<dbReference type="InterPro" id="IPR013762">
    <property type="entry name" value="Integrase-like_cat_sf"/>
</dbReference>
<evidence type="ECO:0000256" key="9">
    <source>
        <dbReference type="PROSITE-ProRule" id="PRU01248"/>
    </source>
</evidence>
<proteinExistence type="predicted"/>
<dbReference type="PROSITE" id="PS51900">
    <property type="entry name" value="CB"/>
    <property type="match status" value="1"/>
</dbReference>
<dbReference type="GO" id="GO:0051301">
    <property type="term" value="P:cell division"/>
    <property type="evidence" value="ECO:0007669"/>
    <property type="project" value="UniProtKB-KW"/>
</dbReference>
<name>A0A2H0AMD2_9BACT</name>
<dbReference type="Gene3D" id="1.10.443.10">
    <property type="entry name" value="Intergrase catalytic core"/>
    <property type="match status" value="1"/>
</dbReference>
<keyword evidence="3" id="KW-0132">Cell division</keyword>
<evidence type="ECO:0000259" key="10">
    <source>
        <dbReference type="PROSITE" id="PS51898"/>
    </source>
</evidence>
<dbReference type="GO" id="GO:0005737">
    <property type="term" value="C:cytoplasm"/>
    <property type="evidence" value="ECO:0007669"/>
    <property type="project" value="UniProtKB-SubCell"/>
</dbReference>
<dbReference type="GO" id="GO:0015074">
    <property type="term" value="P:DNA integration"/>
    <property type="evidence" value="ECO:0007669"/>
    <property type="project" value="UniProtKB-KW"/>
</dbReference>
<gene>
    <name evidence="12" type="ORF">COX15_00215</name>
</gene>
<comment type="subcellular location">
    <subcellularLocation>
        <location evidence="1">Cytoplasm</location>
    </subcellularLocation>
</comment>
<protein>
    <recommendedName>
        <fullName evidence="14">Tyrosine recombinase XerC</fullName>
    </recommendedName>
</protein>
<dbReference type="InterPro" id="IPR050090">
    <property type="entry name" value="Tyrosine_recombinase_XerCD"/>
</dbReference>
<evidence type="ECO:0000256" key="1">
    <source>
        <dbReference type="ARBA" id="ARBA00004496"/>
    </source>
</evidence>